<dbReference type="InterPro" id="IPR039697">
    <property type="entry name" value="Alcohol_dehydrogenase_Fe"/>
</dbReference>
<comment type="caution">
    <text evidence="4">The sequence shown here is derived from an EMBL/GenBank/DDBJ whole genome shotgun (WGS) entry which is preliminary data.</text>
</comment>
<evidence type="ECO:0000259" key="2">
    <source>
        <dbReference type="Pfam" id="PF00465"/>
    </source>
</evidence>
<reference evidence="5" key="1">
    <citation type="submission" date="2018-08" db="EMBL/GenBank/DDBJ databases">
        <authorList>
            <person name="Grouzdev D.S."/>
            <person name="Krutkina M.S."/>
        </authorList>
    </citation>
    <scope>NUCLEOTIDE SEQUENCE [LARGE SCALE GENOMIC DNA]</scope>
    <source>
        <strain evidence="5">4-11</strain>
    </source>
</reference>
<dbReference type="Pfam" id="PF25137">
    <property type="entry name" value="ADH_Fe_C"/>
    <property type="match status" value="1"/>
</dbReference>
<reference evidence="4 5" key="2">
    <citation type="submission" date="2018-09" db="EMBL/GenBank/DDBJ databases">
        <title>Genome of Sphaerochaeta halotolerans strain 4-11.</title>
        <authorList>
            <person name="Nazina T.N."/>
            <person name="Sokolova D.S."/>
        </authorList>
    </citation>
    <scope>NUCLEOTIDE SEQUENCE [LARGE SCALE GENOMIC DNA]</scope>
    <source>
        <strain evidence="4 5">4-11</strain>
    </source>
</reference>
<evidence type="ECO:0000313" key="4">
    <source>
        <dbReference type="EMBL" id="RFU94265.1"/>
    </source>
</evidence>
<feature type="domain" description="Alcohol dehydrogenase iron-type/glycerol dehydrogenase GldA" evidence="2">
    <location>
        <begin position="19"/>
        <end position="195"/>
    </location>
</feature>
<proteinExistence type="predicted"/>
<evidence type="ECO:0000313" key="5">
    <source>
        <dbReference type="Proteomes" id="UP000264002"/>
    </source>
</evidence>
<dbReference type="PANTHER" id="PTHR11496:SF103">
    <property type="entry name" value="DEHYDROGENASE, PUTATIVE-RELATED"/>
    <property type="match status" value="1"/>
</dbReference>
<dbReference type="EMBL" id="QUWK01000011">
    <property type="protein sequence ID" value="RFU94265.1"/>
    <property type="molecule type" value="Genomic_DNA"/>
</dbReference>
<dbReference type="AlphaFoldDB" id="A0A372MES3"/>
<accession>A0A372MES3</accession>
<keyword evidence="5" id="KW-1185">Reference proteome</keyword>
<evidence type="ECO:0000256" key="1">
    <source>
        <dbReference type="ARBA" id="ARBA00023002"/>
    </source>
</evidence>
<organism evidence="4 5">
    <name type="scientific">Sphaerochaeta halotolerans</name>
    <dbReference type="NCBI Taxonomy" id="2293840"/>
    <lineage>
        <taxon>Bacteria</taxon>
        <taxon>Pseudomonadati</taxon>
        <taxon>Spirochaetota</taxon>
        <taxon>Spirochaetia</taxon>
        <taxon>Spirochaetales</taxon>
        <taxon>Sphaerochaetaceae</taxon>
        <taxon>Sphaerochaeta</taxon>
    </lineage>
</organism>
<gene>
    <name evidence="4" type="ORF">DYP60_10810</name>
</gene>
<dbReference type="PANTHER" id="PTHR11496">
    <property type="entry name" value="ALCOHOL DEHYDROGENASE"/>
    <property type="match status" value="1"/>
</dbReference>
<dbReference type="GO" id="GO:0004022">
    <property type="term" value="F:alcohol dehydrogenase (NAD+) activity"/>
    <property type="evidence" value="ECO:0007669"/>
    <property type="project" value="TreeGrafter"/>
</dbReference>
<dbReference type="Gene3D" id="3.40.50.1970">
    <property type="match status" value="1"/>
</dbReference>
<dbReference type="InterPro" id="IPR056798">
    <property type="entry name" value="ADH_Fe_C"/>
</dbReference>
<dbReference type="Proteomes" id="UP000264002">
    <property type="component" value="Unassembled WGS sequence"/>
</dbReference>
<evidence type="ECO:0000259" key="3">
    <source>
        <dbReference type="Pfam" id="PF25137"/>
    </source>
</evidence>
<dbReference type="RefSeq" id="WP_117331019.1">
    <property type="nucleotide sequence ID" value="NZ_QUWK01000011.1"/>
</dbReference>
<dbReference type="InterPro" id="IPR001670">
    <property type="entry name" value="ADH_Fe/GldA"/>
</dbReference>
<protein>
    <submittedName>
        <fullName evidence="4">Iron-containing alcohol dehydrogenase</fullName>
    </submittedName>
</protein>
<name>A0A372MES3_9SPIR</name>
<sequence>MDQMKRAYTLLKDWKGDSYVHGLGVLDQVGPLAAKFGKRALVVSNTTYMKPVADRVVSYLNAAGVELAGNMIAPDAKPNAPREDVYRLESYILHTKPDCIVVIGGGSSIDAVKAANALATLGAKVTPEIDHYFGTNVVSKSLDETGSSLLPVIAVQTSASSGAHLTKYSNVTDPVAGQKKLIVDNAVVPTVGLFDYETTVSMPISVTIDGALDAIAHTFEVFCGAKEETYEKAREIAECAISLVAEYAKVLVDDPKNVKAREAIGLATDLGGYAIMIGGTSGAHLTSFSLVDIVSHGTACGIMNPYYAVLYSKAIQKQLKVVGSIFAEFGFGSPVDNLEGKELAVAVAEAMIAFSKSIKAPTKLDDLKGFSEAHIQRALNAAKDPQLEMKLKNMPVPMSSSDVDTYMEPLLRSAASGDLSLIKAM</sequence>
<dbReference type="SUPFAM" id="SSF56796">
    <property type="entry name" value="Dehydroquinate synthase-like"/>
    <property type="match status" value="1"/>
</dbReference>
<dbReference type="Pfam" id="PF00465">
    <property type="entry name" value="Fe-ADH"/>
    <property type="match status" value="1"/>
</dbReference>
<dbReference type="Gene3D" id="1.20.1090.10">
    <property type="entry name" value="Dehydroquinate synthase-like - alpha domain"/>
    <property type="match status" value="1"/>
</dbReference>
<feature type="domain" description="Fe-containing alcohol dehydrogenase-like C-terminal" evidence="3">
    <location>
        <begin position="207"/>
        <end position="384"/>
    </location>
</feature>
<dbReference type="CDD" id="cd08551">
    <property type="entry name" value="Fe-ADH"/>
    <property type="match status" value="1"/>
</dbReference>
<keyword evidence="1" id="KW-0560">Oxidoreductase</keyword>
<dbReference type="GO" id="GO:0046872">
    <property type="term" value="F:metal ion binding"/>
    <property type="evidence" value="ECO:0007669"/>
    <property type="project" value="InterPro"/>
</dbReference>